<evidence type="ECO:0000256" key="10">
    <source>
        <dbReference type="ARBA" id="ARBA00048048"/>
    </source>
</evidence>
<keyword evidence="16" id="KW-1185">Reference proteome</keyword>
<feature type="transmembrane region" description="Helical" evidence="11 12">
    <location>
        <begin position="155"/>
        <end position="176"/>
    </location>
</feature>
<dbReference type="GO" id="GO:0005789">
    <property type="term" value="C:endoplasmic reticulum membrane"/>
    <property type="evidence" value="ECO:0007669"/>
    <property type="project" value="UniProtKB-SubCell"/>
</dbReference>
<dbReference type="Proteomes" id="UP000078576">
    <property type="component" value="Unassembled WGS sequence"/>
</dbReference>
<gene>
    <name evidence="11" type="primary">PFA4</name>
    <name evidence="15" type="ORF">VP1G_09173</name>
</gene>
<keyword evidence="4 11" id="KW-0256">Endoplasmic reticulum</keyword>
<evidence type="ECO:0000313" key="15">
    <source>
        <dbReference type="EMBL" id="KUI62017.1"/>
    </source>
</evidence>
<evidence type="ECO:0000256" key="4">
    <source>
        <dbReference type="ARBA" id="ARBA00022824"/>
    </source>
</evidence>
<evidence type="ECO:0000256" key="5">
    <source>
        <dbReference type="ARBA" id="ARBA00022989"/>
    </source>
</evidence>
<dbReference type="EMBL" id="KN714796">
    <property type="protein sequence ID" value="KUI62017.1"/>
    <property type="molecule type" value="Genomic_DNA"/>
</dbReference>
<comment type="subcellular location">
    <subcellularLocation>
        <location evidence="11">Endoplasmic reticulum membrane</location>
        <topology evidence="11">Multi-pass membrane protein</topology>
    </subcellularLocation>
    <subcellularLocation>
        <location evidence="1">Membrane</location>
        <topology evidence="1">Multi-pass membrane protein</topology>
    </subcellularLocation>
</comment>
<evidence type="ECO:0000256" key="13">
    <source>
        <dbReference type="SAM" id="MobiDB-lite"/>
    </source>
</evidence>
<feature type="compositionally biased region" description="Basic and acidic residues" evidence="13">
    <location>
        <begin position="83"/>
        <end position="98"/>
    </location>
</feature>
<dbReference type="Pfam" id="PF01529">
    <property type="entry name" value="DHHC"/>
    <property type="match status" value="1"/>
</dbReference>
<keyword evidence="9 11" id="KW-0012">Acyltransferase</keyword>
<keyword evidence="6 11" id="KW-0472">Membrane</keyword>
<comment type="catalytic activity">
    <reaction evidence="10 11 12">
        <text>L-cysteinyl-[protein] + hexadecanoyl-CoA = S-hexadecanoyl-L-cysteinyl-[protein] + CoA</text>
        <dbReference type="Rhea" id="RHEA:36683"/>
        <dbReference type="Rhea" id="RHEA-COMP:10131"/>
        <dbReference type="Rhea" id="RHEA-COMP:11032"/>
        <dbReference type="ChEBI" id="CHEBI:29950"/>
        <dbReference type="ChEBI" id="CHEBI:57287"/>
        <dbReference type="ChEBI" id="CHEBI:57379"/>
        <dbReference type="ChEBI" id="CHEBI:74151"/>
        <dbReference type="EC" id="2.3.1.225"/>
    </reaction>
</comment>
<keyword evidence="7 11" id="KW-0564">Palmitate</keyword>
<evidence type="ECO:0000256" key="3">
    <source>
        <dbReference type="ARBA" id="ARBA00022692"/>
    </source>
</evidence>
<feature type="active site" description="S-palmitoyl cysteine intermediate" evidence="11">
    <location>
        <position position="141"/>
    </location>
</feature>
<dbReference type="InterPro" id="IPR033682">
    <property type="entry name" value="PFA4"/>
</dbReference>
<comment type="similarity">
    <text evidence="11">Belongs to the DHHC palmitoyltransferase family. PFA4 subfamily.</text>
</comment>
<name>A0A194VDD9_CYTMA</name>
<dbReference type="AlphaFoldDB" id="A0A194VDD9"/>
<sequence length="494" mass="56030">MAGLLTGPASDNFQSLFIPAVCLLIALLGYTSQWLFNTAEYLEPGPLTQRETTTFNILLVCLWLTYYKACTVPPGRYNFPPPKKSDDKPNHDTNEPHEPPSTGLGPKVTTRWCKKCSAPKPLRAHHCRHCKTCIPKMDHHCPWTNNCVSLQTFPYFLRFLVYTNITLGYFISWLLYPRLKGIFWDNSKLPSYLGPSIPAMVHLVLLAIFGCLVEIALFILLVTTVNGWVLNTTMIESWEQERHEAVMERHKKGGWWSGDGEKKIKIESVEFPYDIGFFDNMAQAMGTKNILTWLDPFLGGGPRVSEELGKGTGWEWEENGFNDREGMWPPPDPDKLRRAAGSYGNTGSSTVQQETEHIDKRWANPAEEVAAFRARQEMDLRRRTGTSGVIAELEEDEEIEEPDYDYVDGDSTSGGYYEEEEEEEEVVRPEEPKVPVIPGQGYYERGVDGEPGWTNAEGDRLRDFGVDEDAEDEDEDVPLGELLRRRKAYAGQDG</sequence>
<comment type="domain">
    <text evidence="11 12">The DHHC domain is required for palmitoyltransferase activity.</text>
</comment>
<evidence type="ECO:0000256" key="8">
    <source>
        <dbReference type="ARBA" id="ARBA00023288"/>
    </source>
</evidence>
<evidence type="ECO:0000256" key="6">
    <source>
        <dbReference type="ARBA" id="ARBA00023136"/>
    </source>
</evidence>
<feature type="transmembrane region" description="Helical" evidence="11 12">
    <location>
        <begin position="12"/>
        <end position="30"/>
    </location>
</feature>
<keyword evidence="5 11" id="KW-1133">Transmembrane helix</keyword>
<dbReference type="EC" id="2.3.1.225" evidence="11"/>
<dbReference type="PANTHER" id="PTHR12246">
    <property type="entry name" value="PALMITOYLTRANSFERASE ZDHHC16"/>
    <property type="match status" value="1"/>
</dbReference>
<comment type="function">
    <text evidence="11">Mediates the reversible addition of palmitate to target proteins, thereby regulating their membrane association and biological function.</text>
</comment>
<evidence type="ECO:0000259" key="14">
    <source>
        <dbReference type="Pfam" id="PF01529"/>
    </source>
</evidence>
<protein>
    <recommendedName>
        <fullName evidence="11">Palmitoyltransferase PFA4</fullName>
        <ecNumber evidence="11">2.3.1.225</ecNumber>
    </recommendedName>
    <alternativeName>
        <fullName evidence="11">Protein S-acyltransferase</fullName>
        <shortName evidence="11">PAT</shortName>
    </alternativeName>
    <alternativeName>
        <fullName evidence="11">Protein fatty acyltransferase 4</fullName>
    </alternativeName>
</protein>
<evidence type="ECO:0000256" key="11">
    <source>
        <dbReference type="HAMAP-Rule" id="MF_03199"/>
    </source>
</evidence>
<accession>A0A194VDD9</accession>
<feature type="compositionally biased region" description="Acidic residues" evidence="13">
    <location>
        <begin position="466"/>
        <end position="478"/>
    </location>
</feature>
<dbReference type="InterPro" id="IPR001594">
    <property type="entry name" value="Palmitoyltrfase_DHHC"/>
</dbReference>
<evidence type="ECO:0000256" key="9">
    <source>
        <dbReference type="ARBA" id="ARBA00023315"/>
    </source>
</evidence>
<keyword evidence="3 11" id="KW-0812">Transmembrane</keyword>
<keyword evidence="8 11" id="KW-0449">Lipoprotein</keyword>
<reference evidence="16" key="1">
    <citation type="submission" date="2014-12" db="EMBL/GenBank/DDBJ databases">
        <title>Genome Sequence of Valsa Canker Pathogens Uncovers a Specific Adaption of Colonization on Woody Bark.</title>
        <authorList>
            <person name="Yin Z."/>
            <person name="Liu H."/>
            <person name="Gao X."/>
            <person name="Li Z."/>
            <person name="Song N."/>
            <person name="Ke X."/>
            <person name="Dai Q."/>
            <person name="Wu Y."/>
            <person name="Sun Y."/>
            <person name="Xu J.-R."/>
            <person name="Kang Z.K."/>
            <person name="Wang L."/>
            <person name="Huang L."/>
        </authorList>
    </citation>
    <scope>NUCLEOTIDE SEQUENCE [LARGE SCALE GENOMIC DNA]</scope>
    <source>
        <strain evidence="16">SXYL134</strain>
    </source>
</reference>
<evidence type="ECO:0000256" key="7">
    <source>
        <dbReference type="ARBA" id="ARBA00023139"/>
    </source>
</evidence>
<evidence type="ECO:0000256" key="2">
    <source>
        <dbReference type="ARBA" id="ARBA00022679"/>
    </source>
</evidence>
<keyword evidence="2 11" id="KW-0808">Transferase</keyword>
<comment type="caution">
    <text evidence="11">Lacks conserved residue(s) required for the propagation of feature annotation.</text>
</comment>
<feature type="domain" description="Palmitoyltransferase DHHC" evidence="14">
    <location>
        <begin position="110"/>
        <end position="240"/>
    </location>
</feature>
<evidence type="ECO:0000256" key="1">
    <source>
        <dbReference type="ARBA" id="ARBA00004141"/>
    </source>
</evidence>
<feature type="region of interest" description="Disordered" evidence="13">
    <location>
        <begin position="81"/>
        <end position="106"/>
    </location>
</feature>
<feature type="transmembrane region" description="Helical" evidence="11 12">
    <location>
        <begin position="196"/>
        <end position="222"/>
    </location>
</feature>
<dbReference type="OrthoDB" id="331948at2759"/>
<evidence type="ECO:0000256" key="12">
    <source>
        <dbReference type="RuleBase" id="RU079119"/>
    </source>
</evidence>
<dbReference type="HAMAP" id="MF_03199">
    <property type="entry name" value="DHHC_PAT_PFA4"/>
    <property type="match status" value="1"/>
</dbReference>
<organism evidence="15 16">
    <name type="scientific">Cytospora mali</name>
    <name type="common">Apple Valsa canker fungus</name>
    <name type="synonym">Valsa mali</name>
    <dbReference type="NCBI Taxonomy" id="578113"/>
    <lineage>
        <taxon>Eukaryota</taxon>
        <taxon>Fungi</taxon>
        <taxon>Dikarya</taxon>
        <taxon>Ascomycota</taxon>
        <taxon>Pezizomycotina</taxon>
        <taxon>Sordariomycetes</taxon>
        <taxon>Sordariomycetidae</taxon>
        <taxon>Diaporthales</taxon>
        <taxon>Cytosporaceae</taxon>
        <taxon>Cytospora</taxon>
    </lineage>
</organism>
<proteinExistence type="inferred from homology"/>
<dbReference type="InterPro" id="IPR039859">
    <property type="entry name" value="PFA4/ZDH16/20/ERF2-like"/>
</dbReference>
<dbReference type="STRING" id="694573.A0A194VDD9"/>
<dbReference type="PROSITE" id="PS50216">
    <property type="entry name" value="DHHC"/>
    <property type="match status" value="1"/>
</dbReference>
<dbReference type="GO" id="GO:0019706">
    <property type="term" value="F:protein-cysteine S-palmitoyltransferase activity"/>
    <property type="evidence" value="ECO:0007669"/>
    <property type="project" value="UniProtKB-UniRule"/>
</dbReference>
<feature type="region of interest" description="Disordered" evidence="13">
    <location>
        <begin position="401"/>
        <end position="494"/>
    </location>
</feature>
<evidence type="ECO:0000313" key="16">
    <source>
        <dbReference type="Proteomes" id="UP000078576"/>
    </source>
</evidence>